<evidence type="ECO:0000256" key="1">
    <source>
        <dbReference type="SAM" id="MobiDB-lite"/>
    </source>
</evidence>
<dbReference type="AlphaFoldDB" id="A0A1D7US95"/>
<evidence type="ECO:0000313" key="3">
    <source>
        <dbReference type="Proteomes" id="UP000094197"/>
    </source>
</evidence>
<sequence>MNYSLLRFLFSFLIFLLPIFSVYSVQIEMVGGKTFKKVKIIKESNTEIQFEDEDGIILRIRKEKVRKVSPDLTEEAPEISSDESLPSPKPVEEKSPLPEHSVQLTQFLSNDGAFQGASLFGERQARRNNMKYTDYYESYYLTSSVNLLGLPPQLRIGFTVMNPLVDRSNTDSDGFFQNTSGGKDQTQLVNQFIQTGQLSFDPNETKLRKEKNGLNDYLFTATSYEHLTKLGAFSVGFLFINVDDPSFVMRGYLVFGWKPPFLEYLNPQLTVNSKMLSETNGAFQGTHNLRLTLSHEYFKGRMIQVTPSLVSGYQDVNDNTDRRKGISDVSPRIQFNYSDFFIALNWMYRATPALVDNQLSTPSSGVYQDTNQTDGRTTDPSKVHGYFNQAAINYITNNSPNEYVSRELIQHYQSQHIVRGIYFFNIGYSIRI</sequence>
<dbReference type="KEGG" id="laj:A0128_00455"/>
<dbReference type="EMBL" id="CP015217">
    <property type="protein sequence ID" value="AOP32482.1"/>
    <property type="molecule type" value="Genomic_DNA"/>
</dbReference>
<name>A0A1D7US95_9LEPT</name>
<organism evidence="2 3">
    <name type="scientific">Leptospira tipperaryensis</name>
    <dbReference type="NCBI Taxonomy" id="2564040"/>
    <lineage>
        <taxon>Bacteria</taxon>
        <taxon>Pseudomonadati</taxon>
        <taxon>Spirochaetota</taxon>
        <taxon>Spirochaetia</taxon>
        <taxon>Leptospirales</taxon>
        <taxon>Leptospiraceae</taxon>
        <taxon>Leptospira</taxon>
    </lineage>
</organism>
<protein>
    <submittedName>
        <fullName evidence="2">Uncharacterized protein</fullName>
    </submittedName>
</protein>
<proteinExistence type="predicted"/>
<evidence type="ECO:0000313" key="2">
    <source>
        <dbReference type="EMBL" id="AOP32482.1"/>
    </source>
</evidence>
<dbReference type="RefSeq" id="WP_069605732.1">
    <property type="nucleotide sequence ID" value="NZ_CP015217.1"/>
</dbReference>
<keyword evidence="3" id="KW-1185">Reference proteome</keyword>
<reference evidence="2 3" key="1">
    <citation type="submission" date="2016-04" db="EMBL/GenBank/DDBJ databases">
        <title>Complete genome seqeunce of Leptospira alstonii serovar Room22.</title>
        <authorList>
            <person name="Nally J.E."/>
            <person name="Bayles D.O."/>
            <person name="Hurley D."/>
            <person name="Fanning S."/>
            <person name="McMahon B.J."/>
            <person name="Arent Z."/>
        </authorList>
    </citation>
    <scope>NUCLEOTIDE SEQUENCE [LARGE SCALE GENOMIC DNA]</scope>
    <source>
        <strain evidence="2 3">GWTS #1</strain>
    </source>
</reference>
<feature type="compositionally biased region" description="Acidic residues" evidence="1">
    <location>
        <begin position="72"/>
        <end position="81"/>
    </location>
</feature>
<feature type="compositionally biased region" description="Polar residues" evidence="1">
    <location>
        <begin position="362"/>
        <end position="375"/>
    </location>
</feature>
<feature type="region of interest" description="Disordered" evidence="1">
    <location>
        <begin position="362"/>
        <end position="381"/>
    </location>
</feature>
<dbReference type="OrthoDB" id="343291at2"/>
<dbReference type="Proteomes" id="UP000094197">
    <property type="component" value="Chromosome 1"/>
</dbReference>
<accession>A0A1D7US95</accession>
<feature type="region of interest" description="Disordered" evidence="1">
    <location>
        <begin position="71"/>
        <end position="96"/>
    </location>
</feature>
<gene>
    <name evidence="2" type="ORF">A0128_00455</name>
</gene>